<keyword evidence="3" id="KW-0312">Gluconeogenesis</keyword>
<comment type="pathway">
    <text evidence="3">Carbohydrate biosynthesis; gluconeogenesis.</text>
</comment>
<evidence type="ECO:0000256" key="3">
    <source>
        <dbReference type="RuleBase" id="RU363013"/>
    </source>
</evidence>
<dbReference type="InterPro" id="IPR000652">
    <property type="entry name" value="Triosephosphate_isomerase"/>
</dbReference>
<dbReference type="PANTHER" id="PTHR21139:SF42">
    <property type="entry name" value="TRIOSEPHOSPHATE ISOMERASE"/>
    <property type="match status" value="1"/>
</dbReference>
<dbReference type="InterPro" id="IPR013785">
    <property type="entry name" value="Aldolase_TIM"/>
</dbReference>
<dbReference type="UniPathway" id="UPA00138"/>
<reference evidence="4 5" key="1">
    <citation type="submission" date="2017-09" db="EMBL/GenBank/DDBJ databases">
        <title>Depth-based differentiation of microbial function through sediment-hosted aquifers and enrichment of novel symbionts in the deep terrestrial subsurface.</title>
        <authorList>
            <person name="Probst A.J."/>
            <person name="Ladd B."/>
            <person name="Jarett J.K."/>
            <person name="Geller-Mcgrath D.E."/>
            <person name="Sieber C.M."/>
            <person name="Emerson J.B."/>
            <person name="Anantharaman K."/>
            <person name="Thomas B.C."/>
            <person name="Malmstrom R."/>
            <person name="Stieglmeier M."/>
            <person name="Klingl A."/>
            <person name="Woyke T."/>
            <person name="Ryan C.M."/>
            <person name="Banfield J.F."/>
        </authorList>
    </citation>
    <scope>NUCLEOTIDE SEQUENCE [LARGE SCALE GENOMIC DNA]</scope>
    <source>
        <strain evidence="4">CG22_combo_CG10-13_8_21_14_all_36_13</strain>
    </source>
</reference>
<dbReference type="CDD" id="cd00311">
    <property type="entry name" value="TIM"/>
    <property type="match status" value="1"/>
</dbReference>
<comment type="caution">
    <text evidence="4">The sequence shown here is derived from an EMBL/GenBank/DDBJ whole genome shotgun (WGS) entry which is preliminary data.</text>
</comment>
<evidence type="ECO:0000313" key="4">
    <source>
        <dbReference type="EMBL" id="PIP87409.1"/>
    </source>
</evidence>
<dbReference type="EC" id="5.3.1.1" evidence="3"/>
<dbReference type="GO" id="GO:0006094">
    <property type="term" value="P:gluconeogenesis"/>
    <property type="evidence" value="ECO:0007669"/>
    <property type="project" value="UniProtKB-UniPathway"/>
</dbReference>
<dbReference type="Proteomes" id="UP000231143">
    <property type="component" value="Unassembled WGS sequence"/>
</dbReference>
<comment type="subunit">
    <text evidence="3">Homodimer.</text>
</comment>
<dbReference type="PANTHER" id="PTHR21139">
    <property type="entry name" value="TRIOSEPHOSPHATE ISOMERASE"/>
    <property type="match status" value="1"/>
</dbReference>
<dbReference type="InterPro" id="IPR035990">
    <property type="entry name" value="TIM_sf"/>
</dbReference>
<dbReference type="GO" id="GO:0004807">
    <property type="term" value="F:triose-phosphate isomerase activity"/>
    <property type="evidence" value="ECO:0007669"/>
    <property type="project" value="UniProtKB-UniRule"/>
</dbReference>
<keyword evidence="3" id="KW-0324">Glycolysis</keyword>
<dbReference type="EMBL" id="PCTT01000006">
    <property type="protein sequence ID" value="PIP87409.1"/>
    <property type="molecule type" value="Genomic_DNA"/>
</dbReference>
<proteinExistence type="inferred from homology"/>
<dbReference type="UniPathway" id="UPA00109">
    <property type="reaction ID" value="UER00189"/>
</dbReference>
<protein>
    <recommendedName>
        <fullName evidence="3">Triosephosphate isomerase</fullName>
        <ecNumber evidence="3">5.3.1.1</ecNumber>
    </recommendedName>
</protein>
<comment type="subcellular location">
    <subcellularLocation>
        <location evidence="3">Cytoplasm</location>
    </subcellularLocation>
</comment>
<evidence type="ECO:0000256" key="1">
    <source>
        <dbReference type="ARBA" id="ARBA00007422"/>
    </source>
</evidence>
<comment type="pathway">
    <text evidence="3">Carbohydrate degradation; glycolysis; D-glyceraldehyde 3-phosphate from glycerone phosphate: step 1/1.</text>
</comment>
<dbReference type="Pfam" id="PF00121">
    <property type="entry name" value="TIM"/>
    <property type="match status" value="1"/>
</dbReference>
<organism evidence="4 5">
    <name type="scientific">Candidatus Campbellbacteria bacterium CG22_combo_CG10-13_8_21_14_all_36_13</name>
    <dbReference type="NCBI Taxonomy" id="1974529"/>
    <lineage>
        <taxon>Bacteria</taxon>
        <taxon>Candidatus Campbelliibacteriota</taxon>
    </lineage>
</organism>
<name>A0A2H0E0D6_9BACT</name>
<keyword evidence="2 3" id="KW-0413">Isomerase</keyword>
<sequence length="265" mass="29407">MLEYRYMNSKTKYVIGNWKMEPRTAVEARALFLSIKKQSSRIKNTSIIICPPAIFLGDLQMAHSGNKISIGAQNVFWENPSSGRGAFTGEISANQLIDSSVEYVIVGHSERRALGETNEIVAEKLHTIVEAKLTPILCIGERLRDEEGEYLSFIKEQIETALRDVPHNKIKNIIIAYEPVWAIGRGDDAMGPKDMHEVSLYIHKILVSMFGKKIASGVDVVYGGSVERSNAEELIKGGEISGFLVGHASLYADHFIDIVKIVDNS</sequence>
<accession>A0A2H0E0D6</accession>
<evidence type="ECO:0000256" key="2">
    <source>
        <dbReference type="ARBA" id="ARBA00023235"/>
    </source>
</evidence>
<dbReference type="NCBIfam" id="TIGR00419">
    <property type="entry name" value="tim"/>
    <property type="match status" value="1"/>
</dbReference>
<dbReference type="SUPFAM" id="SSF51351">
    <property type="entry name" value="Triosephosphate isomerase (TIM)"/>
    <property type="match status" value="1"/>
</dbReference>
<dbReference type="AlphaFoldDB" id="A0A2H0E0D6"/>
<comment type="similarity">
    <text evidence="1 3">Belongs to the triosephosphate isomerase family.</text>
</comment>
<evidence type="ECO:0000313" key="5">
    <source>
        <dbReference type="Proteomes" id="UP000231143"/>
    </source>
</evidence>
<gene>
    <name evidence="4" type="ORF">COW81_00475</name>
</gene>
<dbReference type="PROSITE" id="PS51440">
    <property type="entry name" value="TIM_2"/>
    <property type="match status" value="1"/>
</dbReference>
<dbReference type="Gene3D" id="3.20.20.70">
    <property type="entry name" value="Aldolase class I"/>
    <property type="match status" value="1"/>
</dbReference>
<dbReference type="GO" id="GO:0046166">
    <property type="term" value="P:glyceraldehyde-3-phosphate biosynthetic process"/>
    <property type="evidence" value="ECO:0007669"/>
    <property type="project" value="TreeGrafter"/>
</dbReference>
<dbReference type="GO" id="GO:0005829">
    <property type="term" value="C:cytosol"/>
    <property type="evidence" value="ECO:0007669"/>
    <property type="project" value="TreeGrafter"/>
</dbReference>
<comment type="catalytic activity">
    <reaction evidence="3">
        <text>D-glyceraldehyde 3-phosphate = dihydroxyacetone phosphate</text>
        <dbReference type="Rhea" id="RHEA:18585"/>
        <dbReference type="ChEBI" id="CHEBI:57642"/>
        <dbReference type="ChEBI" id="CHEBI:59776"/>
        <dbReference type="EC" id="5.3.1.1"/>
    </reaction>
</comment>
<dbReference type="GO" id="GO:0006096">
    <property type="term" value="P:glycolytic process"/>
    <property type="evidence" value="ECO:0007669"/>
    <property type="project" value="UniProtKB-UniRule"/>
</dbReference>
<dbReference type="GO" id="GO:0019563">
    <property type="term" value="P:glycerol catabolic process"/>
    <property type="evidence" value="ECO:0007669"/>
    <property type="project" value="TreeGrafter"/>
</dbReference>
<keyword evidence="3" id="KW-0963">Cytoplasm</keyword>